<name>A0A1I0G5R8_9PROT</name>
<dbReference type="EMBL" id="FOIA01000052">
    <property type="protein sequence ID" value="SET65279.1"/>
    <property type="molecule type" value="Genomic_DNA"/>
</dbReference>
<sequence length="141" mass="16202">MKANLEKLAKDNNLHLDPEFLKSLALVLNYGFQDQLEVQMTLENFIVSANLNRLNLREREDLVIRKYSRKTEVDFILFGIITQYPSKKPDLFVDQNKNTEPANIKKALMNLISSISSIEGTFTGRLNNEIIIDPIALYTEV</sequence>
<dbReference type="AlphaFoldDB" id="A0A1I0G5R8"/>
<keyword evidence="2" id="KW-1185">Reference proteome</keyword>
<accession>A0A1I0G5R8</accession>
<evidence type="ECO:0000313" key="1">
    <source>
        <dbReference type="EMBL" id="SET65279.1"/>
    </source>
</evidence>
<proteinExistence type="predicted"/>
<evidence type="ECO:0000313" key="2">
    <source>
        <dbReference type="Proteomes" id="UP000199345"/>
    </source>
</evidence>
<dbReference type="OrthoDB" id="1550743at2"/>
<gene>
    <name evidence="1" type="ORF">SAMN05216326_15217</name>
</gene>
<protein>
    <submittedName>
        <fullName evidence="1">Uncharacterized protein</fullName>
    </submittedName>
</protein>
<organism evidence="1 2">
    <name type="scientific">Nitrosomonas marina</name>
    <dbReference type="NCBI Taxonomy" id="917"/>
    <lineage>
        <taxon>Bacteria</taxon>
        <taxon>Pseudomonadati</taxon>
        <taxon>Pseudomonadota</taxon>
        <taxon>Betaproteobacteria</taxon>
        <taxon>Nitrosomonadales</taxon>
        <taxon>Nitrosomonadaceae</taxon>
        <taxon>Nitrosomonas</taxon>
    </lineage>
</organism>
<reference evidence="2" key="1">
    <citation type="submission" date="2016-10" db="EMBL/GenBank/DDBJ databases">
        <authorList>
            <person name="Varghese N."/>
            <person name="Submissions S."/>
        </authorList>
    </citation>
    <scope>NUCLEOTIDE SEQUENCE [LARGE SCALE GENOMIC DNA]</scope>
    <source>
        <strain evidence="2">Nm71</strain>
    </source>
</reference>
<dbReference type="Proteomes" id="UP000199345">
    <property type="component" value="Unassembled WGS sequence"/>
</dbReference>